<evidence type="ECO:0000313" key="2">
    <source>
        <dbReference type="EMBL" id="KGO05594.1"/>
    </source>
</evidence>
<feature type="transmembrane region" description="Helical" evidence="1">
    <location>
        <begin position="32"/>
        <end position="52"/>
    </location>
</feature>
<dbReference type="AlphaFoldDB" id="A0A0A2GQM6"/>
<dbReference type="RefSeq" id="WP_035324643.1">
    <property type="nucleotide sequence ID" value="NZ_CP015125.1"/>
</dbReference>
<organism evidence="2 3">
    <name type="scientific">Dokdonia donghaensis DSW-1</name>
    <dbReference type="NCBI Taxonomy" id="1300343"/>
    <lineage>
        <taxon>Bacteria</taxon>
        <taxon>Pseudomonadati</taxon>
        <taxon>Bacteroidota</taxon>
        <taxon>Flavobacteriia</taxon>
        <taxon>Flavobacteriales</taxon>
        <taxon>Flavobacteriaceae</taxon>
        <taxon>Dokdonia</taxon>
    </lineage>
</organism>
<dbReference type="OrthoDB" id="1453816at2"/>
<gene>
    <name evidence="2" type="ORF">NV36_01175</name>
</gene>
<accession>A0A0A2GQM6</accession>
<evidence type="ECO:0000256" key="1">
    <source>
        <dbReference type="SAM" id="Phobius"/>
    </source>
</evidence>
<keyword evidence="3" id="KW-1185">Reference proteome</keyword>
<evidence type="ECO:0000313" key="3">
    <source>
        <dbReference type="Proteomes" id="UP000030140"/>
    </source>
</evidence>
<name>A0A0A2GQM6_9FLAO</name>
<reference evidence="2 3" key="1">
    <citation type="submission" date="2014-10" db="EMBL/GenBank/DDBJ databases">
        <title>Draft genome sequence of the proteorhodopsin-containing marine bacterium Dokdonia donghaensis.</title>
        <authorList>
            <person name="Gomez-Consarnau L."/>
            <person name="Gonzalez J.M."/>
            <person name="Riedel T."/>
            <person name="Jaenicke S."/>
            <person name="Wagner-Doebler I."/>
            <person name="Fuhrman J.A."/>
        </authorList>
    </citation>
    <scope>NUCLEOTIDE SEQUENCE [LARGE SCALE GENOMIC DNA]</scope>
    <source>
        <strain evidence="2 3">DSW-1</strain>
    </source>
</reference>
<sequence>MIKLIGVIALVAGAILLVLGVLGIFGSLETGISPWAFTILGLIFFFSGISLLKHINDTDTLDK</sequence>
<protein>
    <submittedName>
        <fullName evidence="2">Membrane protein</fullName>
    </submittedName>
</protein>
<dbReference type="Proteomes" id="UP000030140">
    <property type="component" value="Unassembled WGS sequence"/>
</dbReference>
<feature type="transmembrane region" description="Helical" evidence="1">
    <location>
        <begin position="7"/>
        <end position="26"/>
    </location>
</feature>
<dbReference type="PATRIC" id="fig|1300343.5.peg.2324"/>
<keyword evidence="1" id="KW-0812">Transmembrane</keyword>
<keyword evidence="1" id="KW-0472">Membrane</keyword>
<keyword evidence="1" id="KW-1133">Transmembrane helix</keyword>
<proteinExistence type="predicted"/>
<dbReference type="KEGG" id="ddo:I597_2304"/>
<comment type="caution">
    <text evidence="2">The sequence shown here is derived from an EMBL/GenBank/DDBJ whole genome shotgun (WGS) entry which is preliminary data.</text>
</comment>
<dbReference type="EMBL" id="JSAQ01000001">
    <property type="protein sequence ID" value="KGO05594.1"/>
    <property type="molecule type" value="Genomic_DNA"/>
</dbReference>